<evidence type="ECO:0000259" key="1">
    <source>
        <dbReference type="Pfam" id="PF04230"/>
    </source>
</evidence>
<evidence type="ECO:0000313" key="3">
    <source>
        <dbReference type="Proteomes" id="UP000515275"/>
    </source>
</evidence>
<dbReference type="EMBL" id="CP046883">
    <property type="protein sequence ID" value="QNH96778.1"/>
    <property type="molecule type" value="Genomic_DNA"/>
</dbReference>
<evidence type="ECO:0000313" key="2">
    <source>
        <dbReference type="EMBL" id="QNH96778.1"/>
    </source>
</evidence>
<sequence>MSIYSKLKEQAKSTAPRGIIRLAKAVRGRYLSVRDRDTVLRRIMAADRASVEAAHLGDVEKTGMTVIASTGMSNIGDQAMLDSIMANTPGSIEVGVKAESTYRIPAGVKTFDATSLIYGSGSARRKALGVWVESLRKTGRLGIVGADIIDGGYQRGVAVKSWSLAAAAAHAGIDTRIFGFSWGENVDPLVIDAARAALEAGVRVIVRDSVSARRFAKDTGLEPIFGADMVFSLDWESEPEPPVAVTSPYVLVNVSGLIASRMDISDDMLRVCSECAQRGRTVVLVPHVANVGGDDIAAINAFTEKLDEANIDYIALDTLYSPAQIAMLAREADCVVTGRMHLAILAMNQLTPAVVLATHGKVEGLLTDVGLPSYAVNPEPGCGEALEVGIADAMDHTEERTAQLRKGVGLLRQRSQENFVGVC</sequence>
<gene>
    <name evidence="2" type="ORF">GP473_09095</name>
</gene>
<keyword evidence="3" id="KW-1185">Reference proteome</keyword>
<feature type="domain" description="Polysaccharide pyruvyl transferase" evidence="1">
    <location>
        <begin position="148"/>
        <end position="359"/>
    </location>
</feature>
<protein>
    <recommendedName>
        <fullName evidence="1">Polysaccharide pyruvyl transferase domain-containing protein</fullName>
    </recommendedName>
</protein>
<dbReference type="RefSeq" id="WP_186276889.1">
    <property type="nucleotide sequence ID" value="NZ_CP046883.1"/>
</dbReference>
<dbReference type="KEGG" id="cans:GP473_09095"/>
<proteinExistence type="predicted"/>
<organism evidence="2 3">
    <name type="scientific">Corynebacterium anserum</name>
    <dbReference type="NCBI Taxonomy" id="2684406"/>
    <lineage>
        <taxon>Bacteria</taxon>
        <taxon>Bacillati</taxon>
        <taxon>Actinomycetota</taxon>
        <taxon>Actinomycetes</taxon>
        <taxon>Mycobacteriales</taxon>
        <taxon>Corynebacteriaceae</taxon>
        <taxon>Corynebacterium</taxon>
    </lineage>
</organism>
<dbReference type="AlphaFoldDB" id="A0A7G7YQK8"/>
<name>A0A7G7YQK8_9CORY</name>
<dbReference type="PANTHER" id="PTHR36836:SF1">
    <property type="entry name" value="COLANIC ACID BIOSYNTHESIS PROTEIN WCAK"/>
    <property type="match status" value="1"/>
</dbReference>
<dbReference type="PANTHER" id="PTHR36836">
    <property type="entry name" value="COLANIC ACID BIOSYNTHESIS PROTEIN WCAK"/>
    <property type="match status" value="1"/>
</dbReference>
<dbReference type="InterPro" id="IPR007345">
    <property type="entry name" value="Polysacch_pyruvyl_Trfase"/>
</dbReference>
<reference evidence="2 3" key="1">
    <citation type="submission" date="2019-12" db="EMBL/GenBank/DDBJ databases">
        <title>Corynebacterium sp. nov., isolated from feces of the Anser Albifrons in China.</title>
        <authorList>
            <person name="Liu Q."/>
        </authorList>
    </citation>
    <scope>NUCLEOTIDE SEQUENCE [LARGE SCALE GENOMIC DNA]</scope>
    <source>
        <strain evidence="2 3">23H37-10</strain>
    </source>
</reference>
<dbReference type="Proteomes" id="UP000515275">
    <property type="component" value="Chromosome"/>
</dbReference>
<dbReference type="Pfam" id="PF04230">
    <property type="entry name" value="PS_pyruv_trans"/>
    <property type="match status" value="1"/>
</dbReference>
<accession>A0A7G7YQK8</accession>